<dbReference type="AlphaFoldDB" id="A0A6A0B4M5"/>
<name>A0A6A0B4M5_9ACTN</name>
<feature type="region of interest" description="Disordered" evidence="1">
    <location>
        <begin position="1"/>
        <end position="70"/>
    </location>
</feature>
<protein>
    <submittedName>
        <fullName evidence="2">Uncharacterized protein</fullName>
    </submittedName>
</protein>
<proteinExistence type="predicted"/>
<sequence>MEAESAEGAEVTEGRADPAVPEEPEAPRETEGEERDGEAAAAVVRRFRADRPSSAPDVSDDPVGGGCPVGTGGPGLCSGLADMRLTIPCRWFGSKSFDVYSSASNFRF</sequence>
<dbReference type="Proteomes" id="UP000484988">
    <property type="component" value="Unassembled WGS sequence"/>
</dbReference>
<comment type="caution">
    <text evidence="2">The sequence shown here is derived from an EMBL/GenBank/DDBJ whole genome shotgun (WGS) entry which is preliminary data.</text>
</comment>
<dbReference type="EMBL" id="BLLG01000020">
    <property type="protein sequence ID" value="GFH38747.1"/>
    <property type="molecule type" value="Genomic_DNA"/>
</dbReference>
<evidence type="ECO:0000313" key="3">
    <source>
        <dbReference type="Proteomes" id="UP000484988"/>
    </source>
</evidence>
<keyword evidence="3" id="KW-1185">Reference proteome</keyword>
<reference evidence="2 3" key="1">
    <citation type="submission" date="2020-02" db="EMBL/GenBank/DDBJ databases">
        <title>Whole Genome Shotgun Sequence of Streptomyces sp. strain CWH03.</title>
        <authorList>
            <person name="Dohra H."/>
            <person name="Kodani S."/>
            <person name="Yamamura H."/>
        </authorList>
    </citation>
    <scope>NUCLEOTIDE SEQUENCE [LARGE SCALE GENOMIC DNA]</scope>
    <source>
        <strain evidence="2 3">CWH03</strain>
    </source>
</reference>
<organism evidence="2 3">
    <name type="scientific">Streptomyces pacificus</name>
    <dbReference type="NCBI Taxonomy" id="2705029"/>
    <lineage>
        <taxon>Bacteria</taxon>
        <taxon>Bacillati</taxon>
        <taxon>Actinomycetota</taxon>
        <taxon>Actinomycetes</taxon>
        <taxon>Kitasatosporales</taxon>
        <taxon>Streptomycetaceae</taxon>
        <taxon>Streptomyces</taxon>
    </lineage>
</organism>
<evidence type="ECO:0000256" key="1">
    <source>
        <dbReference type="SAM" id="MobiDB-lite"/>
    </source>
</evidence>
<evidence type="ECO:0000313" key="2">
    <source>
        <dbReference type="EMBL" id="GFH38747.1"/>
    </source>
</evidence>
<gene>
    <name evidence="2" type="ORF">SCWH03_49980</name>
</gene>
<accession>A0A6A0B4M5</accession>